<evidence type="ECO:0000256" key="1">
    <source>
        <dbReference type="ARBA" id="ARBA00001946"/>
    </source>
</evidence>
<name>T1A6J2_9ZZZZ</name>
<evidence type="ECO:0000256" key="3">
    <source>
        <dbReference type="ARBA" id="ARBA00012953"/>
    </source>
</evidence>
<keyword evidence="5" id="KW-0460">Magnesium</keyword>
<keyword evidence="4 7" id="KW-0378">Hydrolase</keyword>
<comment type="similarity">
    <text evidence="2">Belongs to the ComB family.</text>
</comment>
<dbReference type="GO" id="GO:0050545">
    <property type="term" value="F:sulfopyruvate decarboxylase activity"/>
    <property type="evidence" value="ECO:0007669"/>
    <property type="project" value="TreeGrafter"/>
</dbReference>
<reference evidence="7" key="2">
    <citation type="journal article" date="2014" name="ISME J.">
        <title>Microbial stratification in low pH oxic and suboxic macroscopic growths along an acid mine drainage.</title>
        <authorList>
            <person name="Mendez-Garcia C."/>
            <person name="Mesa V."/>
            <person name="Sprenger R.R."/>
            <person name="Richter M."/>
            <person name="Diez M.S."/>
            <person name="Solano J."/>
            <person name="Bargiela R."/>
            <person name="Golyshina O.V."/>
            <person name="Manteca A."/>
            <person name="Ramos J.L."/>
            <person name="Gallego J.R."/>
            <person name="Llorente I."/>
            <person name="Martins Dos Santos V.A."/>
            <person name="Jensen O.N."/>
            <person name="Pelaez A.I."/>
            <person name="Sanchez J."/>
            <person name="Ferrer M."/>
        </authorList>
    </citation>
    <scope>NUCLEOTIDE SEQUENCE</scope>
</reference>
<dbReference type="SUPFAM" id="SSF142823">
    <property type="entry name" value="ComB-like"/>
    <property type="match status" value="1"/>
</dbReference>
<dbReference type="Gene3D" id="3.90.1560.10">
    <property type="entry name" value="ComB-like"/>
    <property type="match status" value="1"/>
</dbReference>
<dbReference type="GO" id="GO:0000287">
    <property type="term" value="F:magnesium ion binding"/>
    <property type="evidence" value="ECO:0007669"/>
    <property type="project" value="InterPro"/>
</dbReference>
<evidence type="ECO:0000256" key="6">
    <source>
        <dbReference type="ARBA" id="ARBA00033711"/>
    </source>
</evidence>
<evidence type="ECO:0000256" key="2">
    <source>
        <dbReference type="ARBA" id="ARBA00009997"/>
    </source>
</evidence>
<protein>
    <recommendedName>
        <fullName evidence="3">2-phosphosulfolactate phosphatase</fullName>
        <ecNumber evidence="3">3.1.3.71</ecNumber>
    </recommendedName>
</protein>
<sequence length="87" mass="9603">MKVSIVEGRKTTNFPTCTKVLVDIYRSTTTIPVAIKSGAKYVIPAMTVSEAISVSKEIQNSITIGERYGIKLPRFDLNNSPHDVSKF</sequence>
<evidence type="ECO:0000256" key="4">
    <source>
        <dbReference type="ARBA" id="ARBA00022801"/>
    </source>
</evidence>
<dbReference type="GO" id="GO:0050532">
    <property type="term" value="F:2-phosphosulfolactate phosphatase activity"/>
    <property type="evidence" value="ECO:0007669"/>
    <property type="project" value="UniProtKB-EC"/>
</dbReference>
<dbReference type="PANTHER" id="PTHR37311">
    <property type="entry name" value="2-PHOSPHOSULFOLACTATE PHOSPHATASE-RELATED"/>
    <property type="match status" value="1"/>
</dbReference>
<proteinExistence type="inferred from homology"/>
<evidence type="ECO:0000313" key="7">
    <source>
        <dbReference type="EMBL" id="EQD36509.1"/>
    </source>
</evidence>
<gene>
    <name evidence="7" type="ORF">B1A_17869</name>
</gene>
<dbReference type="PANTHER" id="PTHR37311:SF1">
    <property type="entry name" value="2-PHOSPHOSULFOLACTATE PHOSPHATASE-RELATED"/>
    <property type="match status" value="1"/>
</dbReference>
<dbReference type="Pfam" id="PF04029">
    <property type="entry name" value="2-ph_phosp"/>
    <property type="match status" value="1"/>
</dbReference>
<comment type="cofactor">
    <cofactor evidence="1">
        <name>Mg(2+)</name>
        <dbReference type="ChEBI" id="CHEBI:18420"/>
    </cofactor>
</comment>
<dbReference type="EMBL" id="AUZX01013156">
    <property type="protein sequence ID" value="EQD36509.1"/>
    <property type="molecule type" value="Genomic_DNA"/>
</dbReference>
<comment type="catalytic activity">
    <reaction evidence="6">
        <text>(2R)-O-phospho-3-sulfolactate + H2O = (2R)-3-sulfolactate + phosphate</text>
        <dbReference type="Rhea" id="RHEA:23416"/>
        <dbReference type="ChEBI" id="CHEBI:15377"/>
        <dbReference type="ChEBI" id="CHEBI:15597"/>
        <dbReference type="ChEBI" id="CHEBI:43474"/>
        <dbReference type="ChEBI" id="CHEBI:58738"/>
        <dbReference type="EC" id="3.1.3.71"/>
    </reaction>
</comment>
<evidence type="ECO:0000256" key="5">
    <source>
        <dbReference type="ARBA" id="ARBA00022842"/>
    </source>
</evidence>
<accession>T1A6J2</accession>
<dbReference type="EC" id="3.1.3.71" evidence="3"/>
<organism evidence="7">
    <name type="scientific">mine drainage metagenome</name>
    <dbReference type="NCBI Taxonomy" id="410659"/>
    <lineage>
        <taxon>unclassified sequences</taxon>
        <taxon>metagenomes</taxon>
        <taxon>ecological metagenomes</taxon>
    </lineage>
</organism>
<dbReference type="InterPro" id="IPR036702">
    <property type="entry name" value="ComB-like_sf"/>
</dbReference>
<reference evidence="7" key="1">
    <citation type="submission" date="2013-08" db="EMBL/GenBank/DDBJ databases">
        <authorList>
            <person name="Mendez C."/>
            <person name="Richter M."/>
            <person name="Ferrer M."/>
            <person name="Sanchez J."/>
        </authorList>
    </citation>
    <scope>NUCLEOTIDE SEQUENCE</scope>
</reference>
<dbReference type="InterPro" id="IPR005238">
    <property type="entry name" value="ComB-like"/>
</dbReference>
<comment type="caution">
    <text evidence="7">The sequence shown here is derived from an EMBL/GenBank/DDBJ whole genome shotgun (WGS) entry which is preliminary data.</text>
</comment>
<dbReference type="AlphaFoldDB" id="T1A6J2"/>